<reference evidence="1" key="3">
    <citation type="submission" date="2025-09" db="UniProtKB">
        <authorList>
            <consortium name="Ensembl"/>
        </authorList>
    </citation>
    <scope>IDENTIFICATION</scope>
</reference>
<sequence length="416" mass="48693">MIQHDHPWWFNPMSGVGSSYRKDFLQKASKLKEDMQDRSGLTNMKYTLVNVERNSLWNKLVVDIRSLDLEKINVRFYKGEGITINNKPTYKHKVEEKGQKSARHGEGLMEPCRPTYTHFPFMTVNRTLGYDDKRYTTVYKTLDEAQKACNELQTSCQSIVEQVKSRFSLRSTALLQENDLHYKFDVAQQTDVFEHHHSMGTYVKICPGDPHYTQIFIKPIIISGDPNKGPPARYSTQMYFRIFHISKAKYVLRSELMSSHKAAMLVKESNKLIKHSWWDSLAKIQYMKTNLVNLSDPTVVAKHAIERTNTSTLLLITMPTSGFQRVPGCYIMKQSLYDDITKHIVMEWTWWFQMRGQTKEIDEKLLDLQLQRAVESGKQYQKMLDERRKVLELWAKQKLEEKEIKFGYKGNTLPPT</sequence>
<proteinExistence type="predicted"/>
<protein>
    <submittedName>
        <fullName evidence="1">Uncharacterized protein</fullName>
    </submittedName>
</protein>
<dbReference type="AlphaFoldDB" id="H2YVG7"/>
<dbReference type="InParanoid" id="H2YVG7"/>
<accession>H2YVG7</accession>
<reference evidence="2" key="1">
    <citation type="submission" date="2003-08" db="EMBL/GenBank/DDBJ databases">
        <authorList>
            <person name="Birren B."/>
            <person name="Nusbaum C."/>
            <person name="Abebe A."/>
            <person name="Abouelleil A."/>
            <person name="Adekoya E."/>
            <person name="Ait-zahra M."/>
            <person name="Allen N."/>
            <person name="Allen T."/>
            <person name="An P."/>
            <person name="Anderson M."/>
            <person name="Anderson S."/>
            <person name="Arachchi H."/>
            <person name="Armbruster J."/>
            <person name="Bachantsang P."/>
            <person name="Baldwin J."/>
            <person name="Barry A."/>
            <person name="Bayul T."/>
            <person name="Blitshsteyn B."/>
            <person name="Bloom T."/>
            <person name="Blye J."/>
            <person name="Boguslavskiy L."/>
            <person name="Borowsky M."/>
            <person name="Boukhgalter B."/>
            <person name="Brunache A."/>
            <person name="Butler J."/>
            <person name="Calixte N."/>
            <person name="Calvo S."/>
            <person name="Camarata J."/>
            <person name="Campo K."/>
            <person name="Chang J."/>
            <person name="Cheshatsang Y."/>
            <person name="Citroen M."/>
            <person name="Collymore A."/>
            <person name="Considine T."/>
            <person name="Cook A."/>
            <person name="Cooke P."/>
            <person name="Corum B."/>
            <person name="Cuomo C."/>
            <person name="David R."/>
            <person name="Dawoe T."/>
            <person name="Degray S."/>
            <person name="Dodge S."/>
            <person name="Dooley K."/>
            <person name="Dorje P."/>
            <person name="Dorjee K."/>
            <person name="Dorris L."/>
            <person name="Duffey N."/>
            <person name="Dupes A."/>
            <person name="Elkins T."/>
            <person name="Engels R."/>
            <person name="Erickson J."/>
            <person name="Farina A."/>
            <person name="Faro S."/>
            <person name="Ferreira P."/>
            <person name="Fischer H."/>
            <person name="Fitzgerald M."/>
            <person name="Foley K."/>
            <person name="Gage D."/>
            <person name="Galagan J."/>
            <person name="Gearin G."/>
            <person name="Gnerre S."/>
            <person name="Gnirke A."/>
            <person name="Goyette A."/>
            <person name="Graham J."/>
            <person name="Grandbois E."/>
            <person name="Gyaltsen K."/>
            <person name="Hafez N."/>
            <person name="Hagopian D."/>
            <person name="Hagos B."/>
            <person name="Hall J."/>
            <person name="Hatcher B."/>
            <person name="Heller A."/>
            <person name="Higgins H."/>
            <person name="Honan T."/>
            <person name="Horn A."/>
            <person name="Houde N."/>
            <person name="Hughes L."/>
            <person name="Hulme W."/>
            <person name="Husby E."/>
            <person name="Iliev I."/>
            <person name="Jaffe D."/>
            <person name="Jones C."/>
            <person name="Kamal M."/>
            <person name="Kamat A."/>
            <person name="Kamvysselis M."/>
            <person name="Karlsson E."/>
            <person name="Kells C."/>
            <person name="Kieu A."/>
            <person name="Kisner P."/>
            <person name="Kodira C."/>
            <person name="Kulbokas E."/>
            <person name="Labutti K."/>
            <person name="Lama D."/>
            <person name="Landers T."/>
            <person name="Leger J."/>
            <person name="Levine S."/>
            <person name="Lewis D."/>
            <person name="Lewis T."/>
            <person name="Lindblad-toh K."/>
            <person name="Liu X."/>
            <person name="Lokyitsang T."/>
            <person name="Lokyitsang Y."/>
            <person name="Lucien O."/>
            <person name="Lui A."/>
            <person name="Ma L.J."/>
            <person name="Mabbitt R."/>
            <person name="Macdonald J."/>
            <person name="Maclean C."/>
            <person name="Major J."/>
            <person name="Manning J."/>
            <person name="Marabella R."/>
            <person name="Maru K."/>
            <person name="Matthews C."/>
            <person name="Mauceli E."/>
            <person name="Mccarthy M."/>
            <person name="Mcdonough S."/>
            <person name="Mcghee T."/>
            <person name="Meldrim J."/>
            <person name="Meneus L."/>
            <person name="Mesirov J."/>
            <person name="Mihalev A."/>
            <person name="Mihova T."/>
            <person name="Mikkelsen T."/>
            <person name="Mlenga V."/>
            <person name="Moru K."/>
            <person name="Mozes J."/>
            <person name="Mulrain L."/>
            <person name="Munson G."/>
            <person name="Naylor J."/>
            <person name="Newes C."/>
            <person name="Nguyen C."/>
            <person name="Nguyen N."/>
            <person name="Nguyen T."/>
            <person name="Nicol R."/>
            <person name="Nielsen C."/>
            <person name="Nizzari M."/>
            <person name="Norbu C."/>
            <person name="Norbu N."/>
            <person name="O'donnell P."/>
            <person name="Okoawo O."/>
            <person name="O'leary S."/>
            <person name="Omotosho B."/>
            <person name="O'neill K."/>
            <person name="Osman S."/>
            <person name="Parker S."/>
            <person name="Perrin D."/>
            <person name="Phunkhang P."/>
            <person name="Piqani B."/>
            <person name="Purcell S."/>
            <person name="Rachupka T."/>
            <person name="Ramasamy U."/>
            <person name="Rameau R."/>
            <person name="Ray V."/>
            <person name="Raymond C."/>
            <person name="Retta R."/>
            <person name="Richardson S."/>
            <person name="Rise C."/>
            <person name="Rodriguez J."/>
            <person name="Rogers J."/>
            <person name="Rogov P."/>
            <person name="Rutman M."/>
            <person name="Schupbach R."/>
            <person name="Seaman C."/>
            <person name="Settipalli S."/>
            <person name="Sharpe T."/>
            <person name="Sheridan J."/>
            <person name="Sherpa N."/>
            <person name="Shi J."/>
            <person name="Smirnov S."/>
            <person name="Smith C."/>
            <person name="Sougnez C."/>
            <person name="Spencer B."/>
            <person name="Stalker J."/>
            <person name="Stange-thomann N."/>
            <person name="Stavropoulos S."/>
            <person name="Stetson K."/>
            <person name="Stone C."/>
            <person name="Stone S."/>
            <person name="Stubbs M."/>
            <person name="Talamas J."/>
            <person name="Tchuinga P."/>
            <person name="Tenzing P."/>
            <person name="Tesfaye S."/>
            <person name="Theodore J."/>
            <person name="Thoulutsang Y."/>
            <person name="Topham K."/>
            <person name="Towey S."/>
            <person name="Tsamla T."/>
            <person name="Tsomo N."/>
            <person name="Vallee D."/>
            <person name="Vassiliev H."/>
            <person name="Venkataraman V."/>
            <person name="Vinson J."/>
            <person name="Vo A."/>
            <person name="Wade C."/>
            <person name="Wang S."/>
            <person name="Wangchuk T."/>
            <person name="Wangdi T."/>
            <person name="Whittaker C."/>
            <person name="Wilkinson J."/>
            <person name="Wu Y."/>
            <person name="Wyman D."/>
            <person name="Yadav S."/>
            <person name="Yang S."/>
            <person name="Yang X."/>
            <person name="Yeager S."/>
            <person name="Yee E."/>
            <person name="Young G."/>
            <person name="Zainoun J."/>
            <person name="Zembeck L."/>
            <person name="Zimmer A."/>
            <person name="Zody M."/>
            <person name="Lander E."/>
        </authorList>
    </citation>
    <scope>NUCLEOTIDE SEQUENCE [LARGE SCALE GENOMIC DNA]</scope>
</reference>
<reference evidence="1" key="2">
    <citation type="submission" date="2025-08" db="UniProtKB">
        <authorList>
            <consortium name="Ensembl"/>
        </authorList>
    </citation>
    <scope>IDENTIFICATION</scope>
</reference>
<dbReference type="Ensembl" id="ENSCSAVT00000009444.1">
    <property type="protein sequence ID" value="ENSCSAVP00000009327.1"/>
    <property type="gene ID" value="ENSCSAVG00000005494.1"/>
</dbReference>
<evidence type="ECO:0000313" key="1">
    <source>
        <dbReference type="Ensembl" id="ENSCSAVP00000009327.1"/>
    </source>
</evidence>
<organism evidence="1 2">
    <name type="scientific">Ciona savignyi</name>
    <name type="common">Pacific transparent sea squirt</name>
    <dbReference type="NCBI Taxonomy" id="51511"/>
    <lineage>
        <taxon>Eukaryota</taxon>
        <taxon>Metazoa</taxon>
        <taxon>Chordata</taxon>
        <taxon>Tunicata</taxon>
        <taxon>Ascidiacea</taxon>
        <taxon>Phlebobranchia</taxon>
        <taxon>Cionidae</taxon>
        <taxon>Ciona</taxon>
    </lineage>
</organism>
<keyword evidence="2" id="KW-1185">Reference proteome</keyword>
<name>H2YVG7_CIOSA</name>
<dbReference type="HOGENOM" id="CLU_660478_0_0_1"/>
<dbReference type="Proteomes" id="UP000007875">
    <property type="component" value="Unassembled WGS sequence"/>
</dbReference>
<evidence type="ECO:0000313" key="2">
    <source>
        <dbReference type="Proteomes" id="UP000007875"/>
    </source>
</evidence>